<protein>
    <submittedName>
        <fullName evidence="1">Uncharacterized protein</fullName>
    </submittedName>
</protein>
<sequence length="371" mass="41289">KPLECEDDNICIIQSTLISPVCVGGFCVPRADLHMDIVMKIDPCVLLAENCMSECPEKAIRNQFVEIIIIATTMTEHRILCLKSSDEKTLEEIGFCLPRLWICTYSNATLPSRRILVHVDDSLSGKGLEKASVTYQCLNGSTTLQGMEVTRENGLANLTVSPDCSEMKVVVISDGYAEGQAIVPINHDDLEAHPDLGDGKENERRDTEINLSLAPKHFGKDVIIRAVLNWASYRRDLDLHVVAFDPKGQVSCHVSHSKKYCPHMSLDRDNTKTGDHGSETISFTRGSAKKYLVYVKVYPEYRYLYNSGARITLYSVGSITKPVTLSGVTENDKQRVWLVGCFLGSLGLKSWTEINLPLHRIPINSDCNPIT</sequence>
<comment type="caution">
    <text evidence="1">The sequence shown here is derived from an EMBL/GenBank/DDBJ whole genome shotgun (WGS) entry which is preliminary data.</text>
</comment>
<name>A0A553PH43_TIGCA</name>
<reference evidence="1 2" key="1">
    <citation type="journal article" date="2018" name="Nat. Ecol. Evol.">
        <title>Genomic signatures of mitonuclear coevolution across populations of Tigriopus californicus.</title>
        <authorList>
            <person name="Barreto F.S."/>
            <person name="Watson E.T."/>
            <person name="Lima T.G."/>
            <person name="Willett C.S."/>
            <person name="Edmands S."/>
            <person name="Li W."/>
            <person name="Burton R.S."/>
        </authorList>
    </citation>
    <scope>NUCLEOTIDE SEQUENCE [LARGE SCALE GENOMIC DNA]</scope>
    <source>
        <strain evidence="1 2">San Diego</strain>
    </source>
</reference>
<feature type="non-terminal residue" evidence="1">
    <location>
        <position position="1"/>
    </location>
</feature>
<accession>A0A553PH43</accession>
<keyword evidence="2" id="KW-1185">Reference proteome</keyword>
<organism evidence="1 2">
    <name type="scientific">Tigriopus californicus</name>
    <name type="common">Marine copepod</name>
    <dbReference type="NCBI Taxonomy" id="6832"/>
    <lineage>
        <taxon>Eukaryota</taxon>
        <taxon>Metazoa</taxon>
        <taxon>Ecdysozoa</taxon>
        <taxon>Arthropoda</taxon>
        <taxon>Crustacea</taxon>
        <taxon>Multicrustacea</taxon>
        <taxon>Hexanauplia</taxon>
        <taxon>Copepoda</taxon>
        <taxon>Harpacticoida</taxon>
        <taxon>Harpacticidae</taxon>
        <taxon>Tigriopus</taxon>
    </lineage>
</organism>
<dbReference type="Proteomes" id="UP000318571">
    <property type="component" value="Chromosome 5"/>
</dbReference>
<evidence type="ECO:0000313" key="2">
    <source>
        <dbReference type="Proteomes" id="UP000318571"/>
    </source>
</evidence>
<evidence type="ECO:0000313" key="1">
    <source>
        <dbReference type="EMBL" id="TRY77001.1"/>
    </source>
</evidence>
<proteinExistence type="predicted"/>
<dbReference type="EMBL" id="VCGU01000004">
    <property type="protein sequence ID" value="TRY77001.1"/>
    <property type="molecule type" value="Genomic_DNA"/>
</dbReference>
<gene>
    <name evidence="1" type="ORF">TCAL_13513</name>
</gene>
<dbReference type="AlphaFoldDB" id="A0A553PH43"/>